<evidence type="ECO:0000259" key="6">
    <source>
        <dbReference type="Pfam" id="PF00389"/>
    </source>
</evidence>
<dbReference type="PANTHER" id="PTHR43026">
    <property type="entry name" value="2-HYDROXYACID DEHYDROGENASE HOMOLOG 1-RELATED"/>
    <property type="match status" value="1"/>
</dbReference>
<organism evidence="8">
    <name type="scientific">Mastigamoeba balamuthi</name>
    <name type="common">Phreatamoeba balamuthi</name>
    <dbReference type="NCBI Taxonomy" id="108607"/>
    <lineage>
        <taxon>Eukaryota</taxon>
        <taxon>Amoebozoa</taxon>
        <taxon>Evosea</taxon>
        <taxon>Archamoebae</taxon>
        <taxon>Mastigamoebida</taxon>
        <taxon>Mastigamoebidae</taxon>
        <taxon>Mastigamoeba</taxon>
    </lineage>
</organism>
<protein>
    <submittedName>
        <fullName evidence="8">Mitochondrial D-lactate dehydrogenase</fullName>
        <ecNumber evidence="8">1.1.1.28</ecNumber>
    </submittedName>
</protein>
<evidence type="ECO:0000313" key="8">
    <source>
        <dbReference type="EMBL" id="AIW49869.1"/>
    </source>
</evidence>
<evidence type="ECO:0000259" key="7">
    <source>
        <dbReference type="Pfam" id="PF02826"/>
    </source>
</evidence>
<dbReference type="Pfam" id="PF00389">
    <property type="entry name" value="2-Hacid_dh"/>
    <property type="match status" value="1"/>
</dbReference>
<dbReference type="GO" id="GO:0008720">
    <property type="term" value="F:D-lactate dehydrogenase (NAD+) activity"/>
    <property type="evidence" value="ECO:0007669"/>
    <property type="project" value="UniProtKB-EC"/>
</dbReference>
<dbReference type="SUPFAM" id="SSF51735">
    <property type="entry name" value="NAD(P)-binding Rossmann-fold domains"/>
    <property type="match status" value="1"/>
</dbReference>
<dbReference type="GO" id="GO:0051287">
    <property type="term" value="F:NAD binding"/>
    <property type="evidence" value="ECO:0007669"/>
    <property type="project" value="InterPro"/>
</dbReference>
<name>A0A0B4R364_MASBA</name>
<dbReference type="InterPro" id="IPR006140">
    <property type="entry name" value="D-isomer_DH_NAD-bd"/>
</dbReference>
<feature type="domain" description="D-isomer specific 2-hydroxyacid dehydrogenase catalytic" evidence="6">
    <location>
        <begin position="81"/>
        <end position="404"/>
    </location>
</feature>
<feature type="region of interest" description="Disordered" evidence="5">
    <location>
        <begin position="1"/>
        <end position="44"/>
    </location>
</feature>
<proteinExistence type="evidence at transcript level"/>
<reference evidence="8" key="1">
    <citation type="journal article" date="2015" name="Mol. Biol. Evol.">
        <title>Lateral gene transfer and gene duplication played a key role in the evolution of Mastigamoeba balamuthi hydrogenosomes.</title>
        <authorList>
            <person name="Nyvltova E."/>
            <person name="Stairs C.W."/>
            <person name="Hrdy I."/>
            <person name="Ridl J."/>
            <person name="Mach J."/>
            <person name="Paces J."/>
            <person name="Roger A.J."/>
            <person name="Tachezy J."/>
        </authorList>
    </citation>
    <scope>NUCLEOTIDE SEQUENCE</scope>
    <source>
        <strain evidence="8">ATCC 30984</strain>
    </source>
</reference>
<dbReference type="InterPro" id="IPR058205">
    <property type="entry name" value="D-LDH-like"/>
</dbReference>
<dbReference type="CDD" id="cd12183">
    <property type="entry name" value="LDH_like_2"/>
    <property type="match status" value="1"/>
</dbReference>
<dbReference type="InterPro" id="IPR036291">
    <property type="entry name" value="NAD(P)-bd_dom_sf"/>
</dbReference>
<feature type="domain" description="D-isomer specific 2-hydroxyacid dehydrogenase NAD-binding" evidence="7">
    <location>
        <begin position="186"/>
        <end position="378"/>
    </location>
</feature>
<keyword evidence="3" id="KW-0520">NAD</keyword>
<dbReference type="PANTHER" id="PTHR43026:SF1">
    <property type="entry name" value="2-HYDROXYACID DEHYDROGENASE HOMOLOG 1-RELATED"/>
    <property type="match status" value="1"/>
</dbReference>
<evidence type="ECO:0000256" key="4">
    <source>
        <dbReference type="RuleBase" id="RU003719"/>
    </source>
</evidence>
<sequence length="417" mass="44872">MFSRPRTTGRSNLKSSAGTSAHTGPLTLPHVKPAVPTRQSSTVSPTLVSARKATIVSPRPAVAENTQAVRTSFRIALFSAKPYDRRNFSREVSASTAQVGVTIDYHDVSLSPSTAQLATGADAVCIFVNDDGSAASLRALHAVGVRMVLLRCAGFDRVDLACARELEMPVMRVPRYSPAAIGEHAVALIMALTRRIPLAYNRVRQFNFSLEGLQGFDVCRKTVGIVGTGATGRVAAQIMTGFGSEVLMYDPFPDNALAARLSSFGRASYVPLNEVLERSDIISLHVPLSPATKHMIDAGTIAKMKTGVMLINTSRGGLLDTAAVVEALVSRKIGYLGIDVYENESEYFFEDRSQDMMADPLLARLVTFPNVVITAHQAFMTDEAMLSIARVTLENVETFLGGHAQGHANELAFNKSA</sequence>
<evidence type="ECO:0000256" key="2">
    <source>
        <dbReference type="ARBA" id="ARBA00023002"/>
    </source>
</evidence>
<evidence type="ECO:0000256" key="3">
    <source>
        <dbReference type="ARBA" id="ARBA00023027"/>
    </source>
</evidence>
<dbReference type="InterPro" id="IPR006139">
    <property type="entry name" value="D-isomer_2_OHA_DH_cat_dom"/>
</dbReference>
<keyword evidence="2 4" id="KW-0560">Oxidoreductase</keyword>
<dbReference type="AlphaFoldDB" id="A0A0B4R364"/>
<dbReference type="EC" id="1.1.1.28" evidence="8"/>
<dbReference type="Gene3D" id="3.40.50.720">
    <property type="entry name" value="NAD(P)-binding Rossmann-like Domain"/>
    <property type="match status" value="2"/>
</dbReference>
<dbReference type="InterPro" id="IPR029753">
    <property type="entry name" value="D-isomer_DH_CS"/>
</dbReference>
<dbReference type="Pfam" id="PF02826">
    <property type="entry name" value="2-Hacid_dh_C"/>
    <property type="match status" value="1"/>
</dbReference>
<dbReference type="VEuPathDB" id="AmoebaDB:MBAL_000673"/>
<accession>A0A0B4R364</accession>
<comment type="similarity">
    <text evidence="1 4">Belongs to the D-isomer specific 2-hydroxyacid dehydrogenase family.</text>
</comment>
<evidence type="ECO:0000256" key="1">
    <source>
        <dbReference type="ARBA" id="ARBA00005854"/>
    </source>
</evidence>
<dbReference type="PROSITE" id="PS00671">
    <property type="entry name" value="D_2_HYDROXYACID_DH_3"/>
    <property type="match status" value="1"/>
</dbReference>
<dbReference type="EMBL" id="KF941316">
    <property type="protein sequence ID" value="AIW49869.1"/>
    <property type="molecule type" value="mRNA"/>
</dbReference>
<feature type="compositionally biased region" description="Polar residues" evidence="5">
    <location>
        <begin position="1"/>
        <end position="22"/>
    </location>
</feature>
<dbReference type="PROSITE" id="PS00670">
    <property type="entry name" value="D_2_HYDROXYACID_DH_2"/>
    <property type="match status" value="1"/>
</dbReference>
<evidence type="ECO:0000256" key="5">
    <source>
        <dbReference type="SAM" id="MobiDB-lite"/>
    </source>
</evidence>
<dbReference type="SUPFAM" id="SSF52283">
    <property type="entry name" value="Formate/glycerate dehydrogenase catalytic domain-like"/>
    <property type="match status" value="1"/>
</dbReference>